<evidence type="ECO:0008006" key="2">
    <source>
        <dbReference type="Google" id="ProtNLM"/>
    </source>
</evidence>
<accession>A0AAU7BVQ2</accession>
<organism evidence="1">
    <name type="scientific">Pontimicrobium sp. SW4</name>
    <dbReference type="NCBI Taxonomy" id="3153519"/>
    <lineage>
        <taxon>Bacteria</taxon>
        <taxon>Pseudomonadati</taxon>
        <taxon>Bacteroidota</taxon>
        <taxon>Flavobacteriia</taxon>
        <taxon>Flavobacteriales</taxon>
        <taxon>Flavobacteriaceae</taxon>
        <taxon>Pontimicrobium</taxon>
    </lineage>
</organism>
<gene>
    <name evidence="1" type="ORF">ABGB03_05535</name>
</gene>
<dbReference type="AlphaFoldDB" id="A0AAU7BVQ2"/>
<sequence length="139" mass="16076">MKKTIYLLVLLIVSTLSCKNNKKDTEEAARMERVIAVHDEVMPKMGTLGKLISALERKVDSTSTGQQCKTAKEDLEEAYKYMMDWMKGFGERFDSDEIFEGKTLSEQKREWLIEEEEKVNIMKEMINNSISQANTLLKE</sequence>
<dbReference type="RefSeq" id="WP_347925531.1">
    <property type="nucleotide sequence ID" value="NZ_CP157199.1"/>
</dbReference>
<reference evidence="1" key="1">
    <citation type="submission" date="2024-05" db="EMBL/GenBank/DDBJ databases">
        <title>Pontimicrobium maritimus sp. nov., isolated form sea water.</title>
        <authorList>
            <person name="Muhammad N."/>
            <person name="Vuong T.Q."/>
            <person name="Han H.L."/>
            <person name="Kim S.-G."/>
        </authorList>
    </citation>
    <scope>NUCLEOTIDE SEQUENCE</scope>
    <source>
        <strain evidence="1">SW4</strain>
    </source>
</reference>
<name>A0AAU7BVQ2_9FLAO</name>
<protein>
    <recommendedName>
        <fullName evidence="2">Viral A-type inclusion protein</fullName>
    </recommendedName>
</protein>
<proteinExistence type="predicted"/>
<dbReference type="EMBL" id="CP157199">
    <property type="protein sequence ID" value="XBG62365.1"/>
    <property type="molecule type" value="Genomic_DNA"/>
</dbReference>
<evidence type="ECO:0000313" key="1">
    <source>
        <dbReference type="EMBL" id="XBG62365.1"/>
    </source>
</evidence>
<dbReference type="PROSITE" id="PS51257">
    <property type="entry name" value="PROKAR_LIPOPROTEIN"/>
    <property type="match status" value="1"/>
</dbReference>